<dbReference type="EnsemblMetazoa" id="BGLB034399-RA">
    <property type="protein sequence ID" value="BGLB034399-PA"/>
    <property type="gene ID" value="BGLB034399"/>
</dbReference>
<evidence type="ECO:0000313" key="3">
    <source>
        <dbReference type="Proteomes" id="UP000076420"/>
    </source>
</evidence>
<reference evidence="2" key="1">
    <citation type="submission" date="2020-05" db="UniProtKB">
        <authorList>
            <consortium name="EnsemblMetazoa"/>
        </authorList>
    </citation>
    <scope>IDENTIFICATION</scope>
    <source>
        <strain evidence="2">BB02</strain>
    </source>
</reference>
<feature type="coiled-coil region" evidence="1">
    <location>
        <begin position="7"/>
        <end position="108"/>
    </location>
</feature>
<dbReference type="Gene3D" id="1.20.1170.10">
    <property type="match status" value="1"/>
</dbReference>
<evidence type="ECO:0000313" key="2">
    <source>
        <dbReference type="EnsemblMetazoa" id="BGLB034399-PA"/>
    </source>
</evidence>
<keyword evidence="1" id="KW-0175">Coiled coil</keyword>
<dbReference type="Proteomes" id="UP000076420">
    <property type="component" value="Unassembled WGS sequence"/>
</dbReference>
<gene>
    <name evidence="2" type="primary">106076355</name>
</gene>
<dbReference type="AlphaFoldDB" id="A0A2C9LS80"/>
<dbReference type="KEGG" id="bgt:106076355"/>
<evidence type="ECO:0000256" key="1">
    <source>
        <dbReference type="SAM" id="Coils"/>
    </source>
</evidence>
<name>A0A2C9LS80_BIOGL</name>
<dbReference type="VEuPathDB" id="VectorBase:BGLAX_034965"/>
<accession>A0A2C9LS80</accession>
<organism evidence="2 3">
    <name type="scientific">Biomphalaria glabrata</name>
    <name type="common">Bloodfluke planorb</name>
    <name type="synonym">Freshwater snail</name>
    <dbReference type="NCBI Taxonomy" id="6526"/>
    <lineage>
        <taxon>Eukaryota</taxon>
        <taxon>Metazoa</taxon>
        <taxon>Spiralia</taxon>
        <taxon>Lophotrochozoa</taxon>
        <taxon>Mollusca</taxon>
        <taxon>Gastropoda</taxon>
        <taxon>Heterobranchia</taxon>
        <taxon>Euthyneura</taxon>
        <taxon>Panpulmonata</taxon>
        <taxon>Hygrophila</taxon>
        <taxon>Lymnaeoidea</taxon>
        <taxon>Planorbidae</taxon>
        <taxon>Biomphalaria</taxon>
    </lineage>
</organism>
<proteinExistence type="predicted"/>
<dbReference type="VEuPathDB" id="VectorBase:BGLB034399"/>
<sequence>MTISAFQEEFQVEKDQLKMTISALQEESQAEKDHLKAAISELQNDTIELKEKLDYTKQECQTVLSQLHKERESLNSNKLENSQMKSTILNKEKEIADLKAEIRNLANTLVESEYIRNDLEKGKNVLSLS</sequence>
<protein>
    <submittedName>
        <fullName evidence="2">Uncharacterized protein</fullName>
    </submittedName>
</protein>